<dbReference type="RefSeq" id="WP_119572238.1">
    <property type="nucleotide sequence ID" value="NZ_LR215032.1"/>
</dbReference>
<reference evidence="2 3" key="1">
    <citation type="submission" date="2019-01" db="EMBL/GenBank/DDBJ databases">
        <authorList>
            <consortium name="Pathogen Informatics"/>
        </authorList>
    </citation>
    <scope>NUCLEOTIDE SEQUENCE [LARGE SCALE GENOMIC DNA]</scope>
    <source>
        <strain evidence="2 3">NCTC10186</strain>
        <plasmid evidence="3">2</plasmid>
    </source>
</reference>
<keyword evidence="1" id="KW-0732">Signal</keyword>
<dbReference type="AlphaFoldDB" id="A0A449B047"/>
<dbReference type="OrthoDB" id="401395at2"/>
<feature type="chain" id="PRO_5019071029" description="Aromatic cluster surface protein" evidence="1">
    <location>
        <begin position="27"/>
        <end position="328"/>
    </location>
</feature>
<name>A0A449B047_9BACT</name>
<evidence type="ECO:0000256" key="1">
    <source>
        <dbReference type="SAM" id="SignalP"/>
    </source>
</evidence>
<dbReference type="InterPro" id="IPR027593">
    <property type="entry name" value="Aro_clust"/>
</dbReference>
<evidence type="ECO:0000313" key="2">
    <source>
        <dbReference type="EMBL" id="VEU73114.1"/>
    </source>
</evidence>
<gene>
    <name evidence="2" type="ORF">NCTC10186_00603</name>
</gene>
<geneLocation type="plasmid" evidence="2 3">
    <name>2</name>
</geneLocation>
<organism evidence="2 3">
    <name type="scientific">Mycoplasmopsis gallopavonis</name>
    <dbReference type="NCBI Taxonomy" id="76629"/>
    <lineage>
        <taxon>Bacteria</taxon>
        <taxon>Bacillati</taxon>
        <taxon>Mycoplasmatota</taxon>
        <taxon>Mycoplasmoidales</taxon>
        <taxon>Metamycoplasmataceae</taxon>
        <taxon>Mycoplasmopsis</taxon>
    </lineage>
</organism>
<dbReference type="NCBIfam" id="TIGR04313">
    <property type="entry name" value="aro_clust_Mycop"/>
    <property type="match status" value="1"/>
</dbReference>
<accession>A0A449B047</accession>
<sequence>MKKLSRNKKILIIALTSLGLLSIASATSVLWNNKIQNSAKKEFQKSFQSQIDPHLKNLVNWYFDDDQNQINDFYTTEQQNNDLLLKELKSTLILAPLWDVSVIDKAGDKEKQVYKSINLLKNIIKNNWFWFLNNLDKFQFLYNPYGAMYSDDYPTSPKDILTKIQTKISNNETLLINNSTKKIQNIYEFEVPDTKYDVWSNKKILFFQLGQNKFIPLLKFNKENKKYLQVLPEMLVMHTTIKTKDALQKFLNAALVNNLKIQNDYIEYQMKLQPDFNIEDYKRDSNDQYYFSIFDGYNYSESFKNAINQIQTEGIIMERYTWGYINEK</sequence>
<dbReference type="EMBL" id="LR215032">
    <property type="protein sequence ID" value="VEU73114.1"/>
    <property type="molecule type" value="Genomic_DNA"/>
</dbReference>
<dbReference type="Proteomes" id="UP000289862">
    <property type="component" value="Plasmid 2"/>
</dbReference>
<protein>
    <recommendedName>
        <fullName evidence="4">Aromatic cluster surface protein</fullName>
    </recommendedName>
</protein>
<keyword evidence="2" id="KW-0614">Plasmid</keyword>
<feature type="signal peptide" evidence="1">
    <location>
        <begin position="1"/>
        <end position="26"/>
    </location>
</feature>
<evidence type="ECO:0008006" key="4">
    <source>
        <dbReference type="Google" id="ProtNLM"/>
    </source>
</evidence>
<dbReference type="KEGG" id="mgal:NCTC10186_00603"/>
<evidence type="ECO:0000313" key="3">
    <source>
        <dbReference type="Proteomes" id="UP000289862"/>
    </source>
</evidence>
<proteinExistence type="predicted"/>
<keyword evidence="3" id="KW-1185">Reference proteome</keyword>